<feature type="transmembrane region" description="Helical" evidence="9">
    <location>
        <begin position="297"/>
        <end position="321"/>
    </location>
</feature>
<dbReference type="InterPro" id="IPR038770">
    <property type="entry name" value="Na+/solute_symporter_sf"/>
</dbReference>
<proteinExistence type="predicted"/>
<keyword evidence="5 9" id="KW-0812">Transmembrane</keyword>
<keyword evidence="2" id="KW-0813">Transport</keyword>
<accession>A0A9W6GIV2</accession>
<dbReference type="AlphaFoldDB" id="A0A9W6GIV2"/>
<feature type="transmembrane region" description="Helical" evidence="9">
    <location>
        <begin position="116"/>
        <end position="141"/>
    </location>
</feature>
<comment type="subcellular location">
    <subcellularLocation>
        <location evidence="1">Cell membrane</location>
        <topology evidence="1">Multi-pass membrane protein</topology>
    </subcellularLocation>
</comment>
<keyword evidence="12" id="KW-1185">Reference proteome</keyword>
<keyword evidence="6 9" id="KW-1133">Transmembrane helix</keyword>
<dbReference type="RefSeq" id="WP_281832259.1">
    <property type="nucleotide sequence ID" value="NZ_BSDY01000001.1"/>
</dbReference>
<dbReference type="EMBL" id="BSDY01000001">
    <property type="protein sequence ID" value="GLI54561.1"/>
    <property type="molecule type" value="Genomic_DNA"/>
</dbReference>
<keyword evidence="4" id="KW-1003">Cell membrane</keyword>
<dbReference type="Pfam" id="PF02080">
    <property type="entry name" value="TrkA_C"/>
    <property type="match status" value="1"/>
</dbReference>
<evidence type="ECO:0000256" key="9">
    <source>
        <dbReference type="SAM" id="Phobius"/>
    </source>
</evidence>
<feature type="transmembrane region" description="Helical" evidence="9">
    <location>
        <begin position="269"/>
        <end position="291"/>
    </location>
</feature>
<evidence type="ECO:0000256" key="5">
    <source>
        <dbReference type="ARBA" id="ARBA00022692"/>
    </source>
</evidence>
<dbReference type="GO" id="GO:0015297">
    <property type="term" value="F:antiporter activity"/>
    <property type="evidence" value="ECO:0007669"/>
    <property type="project" value="UniProtKB-KW"/>
</dbReference>
<evidence type="ECO:0000256" key="6">
    <source>
        <dbReference type="ARBA" id="ARBA00022989"/>
    </source>
</evidence>
<dbReference type="InterPro" id="IPR006153">
    <property type="entry name" value="Cation/H_exchanger_TM"/>
</dbReference>
<dbReference type="GO" id="GO:1902600">
    <property type="term" value="P:proton transmembrane transport"/>
    <property type="evidence" value="ECO:0007669"/>
    <property type="project" value="InterPro"/>
</dbReference>
<evidence type="ECO:0000256" key="2">
    <source>
        <dbReference type="ARBA" id="ARBA00022448"/>
    </source>
</evidence>
<dbReference type="InterPro" id="IPR006037">
    <property type="entry name" value="RCK_C"/>
</dbReference>
<comment type="caution">
    <text evidence="11">The sequence shown here is derived from an EMBL/GenBank/DDBJ whole genome shotgun (WGS) entry which is preliminary data.</text>
</comment>
<feature type="transmembrane region" description="Helical" evidence="9">
    <location>
        <begin position="32"/>
        <end position="50"/>
    </location>
</feature>
<dbReference type="GO" id="GO:0006813">
    <property type="term" value="P:potassium ion transport"/>
    <property type="evidence" value="ECO:0007669"/>
    <property type="project" value="InterPro"/>
</dbReference>
<dbReference type="NCBIfam" id="NF003716">
    <property type="entry name" value="PRK05326.1-3"/>
    <property type="match status" value="1"/>
</dbReference>
<sequence>MSIDKVCIILSLLIFSNIFSLKLSKKFNIPTLIIYLGVGMLAGSEGIGGIEFDNAALAQFLGNIALSLILFSGAYNTDIRDISPVKKEGLALAFVGVLLNTLLVALPVYFFTPFNFTGSLLFGAIVSSTDASAVMSILSFGKLDIKKKVGGILKLESGTNDPMANVIIIILLSIIRAGKFDLINGLLFLAGQIVIGIVMGIIMAKIAIMIIQKYEIRLQELHQIIIFGFILLTYGATNLLSGNGFMAIFLLGITLGDSPLIFRRNMKRFFGSISWMVEVGMFVMLGLLVFPSRLLEIWKVGVGVAIILIFLARPHSVFITLFKSNLKREEKLFISWGGLKGAVPIVFATFPLVEGVENAELIFNLVFFVVVLSVILQGMSLPFASRYLGLRDTSPRYFERGDLENFEYFEETLTKVKVQPKGVVVGKQIKEINLPKDILLILIDRGGKKILPKGDTIINQGDELYVLAENPQIVEDYILDAVKQMEAGGQNELSSIKKMKACCE</sequence>
<dbReference type="GO" id="GO:0005886">
    <property type="term" value="C:plasma membrane"/>
    <property type="evidence" value="ECO:0007669"/>
    <property type="project" value="UniProtKB-SubCell"/>
</dbReference>
<dbReference type="GO" id="GO:0008324">
    <property type="term" value="F:monoatomic cation transmembrane transporter activity"/>
    <property type="evidence" value="ECO:0007669"/>
    <property type="project" value="InterPro"/>
</dbReference>
<evidence type="ECO:0000256" key="4">
    <source>
        <dbReference type="ARBA" id="ARBA00022475"/>
    </source>
</evidence>
<feature type="transmembrane region" description="Helical" evidence="9">
    <location>
        <begin position="333"/>
        <end position="353"/>
    </location>
</feature>
<evidence type="ECO:0000313" key="12">
    <source>
        <dbReference type="Proteomes" id="UP001144471"/>
    </source>
</evidence>
<name>A0A9W6GIV2_9FUSO</name>
<dbReference type="NCBIfam" id="NF003715">
    <property type="entry name" value="PRK05326.1-2"/>
    <property type="match status" value="1"/>
</dbReference>
<feature type="transmembrane region" description="Helical" evidence="9">
    <location>
        <begin position="220"/>
        <end position="237"/>
    </location>
</feature>
<keyword evidence="8 9" id="KW-0472">Membrane</keyword>
<dbReference type="PANTHER" id="PTHR32507">
    <property type="entry name" value="NA(+)/H(+) ANTIPORTER 1"/>
    <property type="match status" value="1"/>
</dbReference>
<dbReference type="Pfam" id="PF00999">
    <property type="entry name" value="Na_H_Exchanger"/>
    <property type="match status" value="1"/>
</dbReference>
<dbReference type="PROSITE" id="PS51202">
    <property type="entry name" value="RCK_C"/>
    <property type="match status" value="1"/>
</dbReference>
<keyword evidence="3" id="KW-0050">Antiport</keyword>
<evidence type="ECO:0000313" key="11">
    <source>
        <dbReference type="EMBL" id="GLI54561.1"/>
    </source>
</evidence>
<feature type="transmembrane region" description="Helical" evidence="9">
    <location>
        <begin position="56"/>
        <end position="77"/>
    </location>
</feature>
<protein>
    <submittedName>
        <fullName evidence="11">K+/H+ antiporter</fullName>
    </submittedName>
</protein>
<gene>
    <name evidence="11" type="ORF">PM10SUCC1_00760</name>
</gene>
<dbReference type="InterPro" id="IPR036721">
    <property type="entry name" value="RCK_C_sf"/>
</dbReference>
<reference evidence="11" key="1">
    <citation type="submission" date="2022-12" db="EMBL/GenBank/DDBJ databases">
        <title>Reference genome sequencing for broad-spectrum identification of bacterial and archaeal isolates by mass spectrometry.</title>
        <authorList>
            <person name="Sekiguchi Y."/>
            <person name="Tourlousse D.M."/>
        </authorList>
    </citation>
    <scope>NUCLEOTIDE SEQUENCE</scope>
    <source>
        <strain evidence="11">10succ1</strain>
    </source>
</reference>
<dbReference type="PANTHER" id="PTHR32507:SF7">
    <property type="entry name" value="K(+)_H(+) ANTIPORTER NHAP2"/>
    <property type="match status" value="1"/>
</dbReference>
<dbReference type="SUPFAM" id="SSF116726">
    <property type="entry name" value="TrkA C-terminal domain-like"/>
    <property type="match status" value="1"/>
</dbReference>
<keyword evidence="7" id="KW-0406">Ion transport</keyword>
<feature type="transmembrane region" description="Helical" evidence="9">
    <location>
        <begin position="89"/>
        <end position="110"/>
    </location>
</feature>
<evidence type="ECO:0000259" key="10">
    <source>
        <dbReference type="PROSITE" id="PS51202"/>
    </source>
</evidence>
<evidence type="ECO:0000256" key="3">
    <source>
        <dbReference type="ARBA" id="ARBA00022449"/>
    </source>
</evidence>
<feature type="transmembrane region" description="Helical" evidence="9">
    <location>
        <begin position="186"/>
        <end position="208"/>
    </location>
</feature>
<evidence type="ECO:0000256" key="7">
    <source>
        <dbReference type="ARBA" id="ARBA00023065"/>
    </source>
</evidence>
<evidence type="ECO:0000256" key="8">
    <source>
        <dbReference type="ARBA" id="ARBA00023136"/>
    </source>
</evidence>
<evidence type="ECO:0000256" key="1">
    <source>
        <dbReference type="ARBA" id="ARBA00004651"/>
    </source>
</evidence>
<dbReference type="Proteomes" id="UP001144471">
    <property type="component" value="Unassembled WGS sequence"/>
</dbReference>
<feature type="transmembrane region" description="Helical" evidence="9">
    <location>
        <begin position="365"/>
        <end position="384"/>
    </location>
</feature>
<organism evidence="11 12">
    <name type="scientific">Propionigenium maris DSM 9537</name>
    <dbReference type="NCBI Taxonomy" id="1123000"/>
    <lineage>
        <taxon>Bacteria</taxon>
        <taxon>Fusobacteriati</taxon>
        <taxon>Fusobacteriota</taxon>
        <taxon>Fusobacteriia</taxon>
        <taxon>Fusobacteriales</taxon>
        <taxon>Fusobacteriaceae</taxon>
        <taxon>Propionigenium</taxon>
    </lineage>
</organism>
<dbReference type="Gene3D" id="3.30.70.1450">
    <property type="entry name" value="Regulator of K+ conductance, C-terminal domain"/>
    <property type="match status" value="1"/>
</dbReference>
<feature type="domain" description="RCK C-terminal" evidence="10">
    <location>
        <begin position="401"/>
        <end position="482"/>
    </location>
</feature>
<dbReference type="Gene3D" id="1.20.1530.20">
    <property type="match status" value="1"/>
</dbReference>